<name>D7E1W7_NOSA0</name>
<dbReference type="EMBL" id="CP002059">
    <property type="protein sequence ID" value="ADI64888.1"/>
    <property type="molecule type" value="Genomic_DNA"/>
</dbReference>
<protein>
    <recommendedName>
        <fullName evidence="3">RNase H type-1 domain-containing protein</fullName>
    </recommendedName>
</protein>
<keyword evidence="2" id="KW-1185">Reference proteome</keyword>
<gene>
    <name evidence="1" type="ordered locus">Aazo_3161</name>
</gene>
<evidence type="ECO:0000313" key="2">
    <source>
        <dbReference type="Proteomes" id="UP000001511"/>
    </source>
</evidence>
<evidence type="ECO:0008006" key="3">
    <source>
        <dbReference type="Google" id="ProtNLM"/>
    </source>
</evidence>
<dbReference type="SUPFAM" id="SSF53098">
    <property type="entry name" value="Ribonuclease H-like"/>
    <property type="match status" value="1"/>
</dbReference>
<dbReference type="Gene3D" id="3.30.420.10">
    <property type="entry name" value="Ribonuclease H-like superfamily/Ribonuclease H"/>
    <property type="match status" value="1"/>
</dbReference>
<proteinExistence type="predicted"/>
<dbReference type="Proteomes" id="UP000001511">
    <property type="component" value="Chromosome"/>
</dbReference>
<sequence>MAVNACIDIKHGKFVCVVKVYGTGTIQVQGVDSNLKEVINQAKAAIENDEGIGDMLPFEVEGALYKSFKTRVEAEAALEFPEHYFNLRNEQEGETIKQRKAKTSPATELIMDSTCVDASYLGNPGDVEYRDIHTGINKVLFHKSPMSNGTNNLGEFLAIVHGLAYLKKEDRDIPIYSDSEIAILWVRNKKVQTELNQSIDNEEIFYLVAMV</sequence>
<dbReference type="AlphaFoldDB" id="D7E1W7"/>
<dbReference type="KEGG" id="naz:Aazo_3161"/>
<reference evidence="1 2" key="1">
    <citation type="journal article" date="2010" name="PLoS ONE">
        <title>Genome erosion in a nitrogen-fixing vertically transmitted endosymbiotic multicellular cyanobacterium.</title>
        <authorList>
            <person name="Ran L."/>
            <person name="Larsson J."/>
            <person name="Vigil-Stenman T."/>
            <person name="Nylander J.A."/>
            <person name="Ininbergs K."/>
            <person name="Zheng W.W."/>
            <person name="Lapidus A."/>
            <person name="Lowry S."/>
            <person name="Haselkorn R."/>
            <person name="Bergman B."/>
        </authorList>
    </citation>
    <scope>NUCLEOTIDE SEQUENCE [LARGE SCALE GENOMIC DNA]</scope>
    <source>
        <strain evidence="1 2">0708</strain>
    </source>
</reference>
<evidence type="ECO:0000313" key="1">
    <source>
        <dbReference type="EMBL" id="ADI64888.1"/>
    </source>
</evidence>
<dbReference type="eggNOG" id="COG0328">
    <property type="taxonomic scope" value="Bacteria"/>
</dbReference>
<accession>D7E1W7</accession>
<organism evidence="1 2">
    <name type="scientific">Nostoc azollae (strain 0708)</name>
    <name type="common">Anabaena azollae (strain 0708)</name>
    <dbReference type="NCBI Taxonomy" id="551115"/>
    <lineage>
        <taxon>Bacteria</taxon>
        <taxon>Bacillati</taxon>
        <taxon>Cyanobacteriota</taxon>
        <taxon>Cyanophyceae</taxon>
        <taxon>Nostocales</taxon>
        <taxon>Nostocaceae</taxon>
        <taxon>Trichormus</taxon>
    </lineage>
</organism>
<dbReference type="InterPro" id="IPR012337">
    <property type="entry name" value="RNaseH-like_sf"/>
</dbReference>
<dbReference type="GO" id="GO:0003676">
    <property type="term" value="F:nucleic acid binding"/>
    <property type="evidence" value="ECO:0007669"/>
    <property type="project" value="InterPro"/>
</dbReference>
<dbReference type="InterPro" id="IPR036397">
    <property type="entry name" value="RNaseH_sf"/>
</dbReference>
<dbReference type="HOGENOM" id="CLU_1303853_0_0_3"/>